<dbReference type="Proteomes" id="UP001206595">
    <property type="component" value="Unassembled WGS sequence"/>
</dbReference>
<reference evidence="3" key="2">
    <citation type="journal article" date="2022" name="Proc. Natl. Acad. Sci. U.S.A.">
        <title>Diploid-dominant life cycles characterize the early evolution of Fungi.</title>
        <authorList>
            <person name="Amses K.R."/>
            <person name="Simmons D.R."/>
            <person name="Longcore J.E."/>
            <person name="Mondo S.J."/>
            <person name="Seto K."/>
            <person name="Jeronimo G.H."/>
            <person name="Bonds A.E."/>
            <person name="Quandt C.A."/>
            <person name="Davis W.J."/>
            <person name="Chang Y."/>
            <person name="Federici B.A."/>
            <person name="Kuo A."/>
            <person name="LaButti K."/>
            <person name="Pangilinan J."/>
            <person name="Andreopoulos W."/>
            <person name="Tritt A."/>
            <person name="Riley R."/>
            <person name="Hundley H."/>
            <person name="Johnson J."/>
            <person name="Lipzen A."/>
            <person name="Barry K."/>
            <person name="Lang B.F."/>
            <person name="Cuomo C.A."/>
            <person name="Buchler N.E."/>
            <person name="Grigoriev I.V."/>
            <person name="Spatafora J.W."/>
            <person name="Stajich J.E."/>
            <person name="James T.Y."/>
        </authorList>
    </citation>
    <scope>NUCLEOTIDE SEQUENCE</scope>
    <source>
        <strain evidence="3">AG</strain>
    </source>
</reference>
<dbReference type="AlphaFoldDB" id="A0AAD5HBX5"/>
<reference evidence="3" key="1">
    <citation type="submission" date="2021-06" db="EMBL/GenBank/DDBJ databases">
        <authorList>
            <consortium name="DOE Joint Genome Institute"/>
            <person name="Mondo S.J."/>
            <person name="Amses K.R."/>
            <person name="Simmons D.R."/>
            <person name="Longcore J.E."/>
            <person name="Seto K."/>
            <person name="Alves G.H."/>
            <person name="Bonds A.E."/>
            <person name="Quandt C.A."/>
            <person name="Davis W.J."/>
            <person name="Chang Y."/>
            <person name="Letcher P.M."/>
            <person name="Powell M.J."/>
            <person name="Kuo A."/>
            <person name="Labutti K."/>
            <person name="Pangilinan J."/>
            <person name="Andreopoulos W."/>
            <person name="Tritt A."/>
            <person name="Riley R."/>
            <person name="Hundley H."/>
            <person name="Johnson J."/>
            <person name="Lipzen A."/>
            <person name="Barry K."/>
            <person name="Berbee M.L."/>
            <person name="Buchler N.E."/>
            <person name="Grigoriev I.V."/>
            <person name="Spatafora J.W."/>
            <person name="Stajich J.E."/>
            <person name="James T.Y."/>
        </authorList>
    </citation>
    <scope>NUCLEOTIDE SEQUENCE</scope>
    <source>
        <strain evidence="3">AG</strain>
    </source>
</reference>
<keyword evidence="2" id="KW-0472">Membrane</keyword>
<evidence type="ECO:0000313" key="3">
    <source>
        <dbReference type="EMBL" id="KAI8577289.1"/>
    </source>
</evidence>
<evidence type="ECO:0000313" key="4">
    <source>
        <dbReference type="Proteomes" id="UP001206595"/>
    </source>
</evidence>
<feature type="region of interest" description="Disordered" evidence="1">
    <location>
        <begin position="77"/>
        <end position="117"/>
    </location>
</feature>
<name>A0AAD5HBX5_UMBRA</name>
<gene>
    <name evidence="3" type="ORF">K450DRAFT_282681</name>
</gene>
<keyword evidence="2" id="KW-0812">Transmembrane</keyword>
<keyword evidence="2" id="KW-1133">Transmembrane helix</keyword>
<keyword evidence="4" id="KW-1185">Reference proteome</keyword>
<feature type="compositionally biased region" description="Polar residues" evidence="1">
    <location>
        <begin position="86"/>
        <end position="95"/>
    </location>
</feature>
<sequence length="192" mass="21104">MVALSALPTIAVITAIVTTVSVSLITLGTVVFIYRRKRTQSLIPETSMVKTELSALGLEEGVISPMSEPESMVHATFPDEKKETQVAEQEVSQVSSDDEGEETKEENSDNEFEFKRTSSQDSACFTDPICRSCFNDTYNSTESDDMDEEDIVTTACVHGLKRDWTRIEVVLPEVYTSSQESILDAVVSASTA</sequence>
<feature type="transmembrane region" description="Helical" evidence="2">
    <location>
        <begin position="6"/>
        <end position="34"/>
    </location>
</feature>
<dbReference type="EMBL" id="MU620942">
    <property type="protein sequence ID" value="KAI8577289.1"/>
    <property type="molecule type" value="Genomic_DNA"/>
</dbReference>
<proteinExistence type="predicted"/>
<organism evidence="3 4">
    <name type="scientific">Umbelopsis ramanniana AG</name>
    <dbReference type="NCBI Taxonomy" id="1314678"/>
    <lineage>
        <taxon>Eukaryota</taxon>
        <taxon>Fungi</taxon>
        <taxon>Fungi incertae sedis</taxon>
        <taxon>Mucoromycota</taxon>
        <taxon>Mucoromycotina</taxon>
        <taxon>Umbelopsidomycetes</taxon>
        <taxon>Umbelopsidales</taxon>
        <taxon>Umbelopsidaceae</taxon>
        <taxon>Umbelopsis</taxon>
    </lineage>
</organism>
<comment type="caution">
    <text evidence="3">The sequence shown here is derived from an EMBL/GenBank/DDBJ whole genome shotgun (WGS) entry which is preliminary data.</text>
</comment>
<protein>
    <submittedName>
        <fullName evidence="3">Uncharacterized protein</fullName>
    </submittedName>
</protein>
<dbReference type="RefSeq" id="XP_051442293.1">
    <property type="nucleotide sequence ID" value="XM_051593445.1"/>
</dbReference>
<dbReference type="GeneID" id="75918787"/>
<evidence type="ECO:0000256" key="1">
    <source>
        <dbReference type="SAM" id="MobiDB-lite"/>
    </source>
</evidence>
<feature type="compositionally biased region" description="Acidic residues" evidence="1">
    <location>
        <begin position="96"/>
        <end position="111"/>
    </location>
</feature>
<evidence type="ECO:0000256" key="2">
    <source>
        <dbReference type="SAM" id="Phobius"/>
    </source>
</evidence>
<accession>A0AAD5HBX5</accession>